<dbReference type="Proteomes" id="UP000190274">
    <property type="component" value="Chromosome H"/>
</dbReference>
<dbReference type="InterPro" id="IPR039931">
    <property type="entry name" value="EEIG1/2-like"/>
</dbReference>
<evidence type="ECO:0000259" key="2">
    <source>
        <dbReference type="PROSITE" id="PS51840"/>
    </source>
</evidence>
<dbReference type="InterPro" id="IPR019448">
    <property type="entry name" value="NT-C2"/>
</dbReference>
<evidence type="ECO:0000256" key="1">
    <source>
        <dbReference type="SAM" id="MobiDB-lite"/>
    </source>
</evidence>
<feature type="region of interest" description="Disordered" evidence="1">
    <location>
        <begin position="126"/>
        <end position="146"/>
    </location>
</feature>
<feature type="region of interest" description="Disordered" evidence="1">
    <location>
        <begin position="49"/>
        <end position="75"/>
    </location>
</feature>
<feature type="domain" description="C2 NT-type" evidence="2">
    <location>
        <begin position="5"/>
        <end position="197"/>
    </location>
</feature>
<evidence type="ECO:0000313" key="4">
    <source>
        <dbReference type="Proteomes" id="UP000190274"/>
    </source>
</evidence>
<evidence type="ECO:0000313" key="3">
    <source>
        <dbReference type="EMBL" id="SCU97941.1"/>
    </source>
</evidence>
<feature type="compositionally biased region" description="Low complexity" evidence="1">
    <location>
        <begin position="58"/>
        <end position="72"/>
    </location>
</feature>
<gene>
    <name evidence="3" type="ORF">LADA_0H09450G</name>
</gene>
<dbReference type="PANTHER" id="PTHR21456:SF1">
    <property type="entry name" value="C2 NT-TYPE DOMAIN-CONTAINING PROTEIN"/>
    <property type="match status" value="1"/>
</dbReference>
<reference evidence="3 4" key="1">
    <citation type="submission" date="2016-03" db="EMBL/GenBank/DDBJ databases">
        <authorList>
            <person name="Devillers H."/>
        </authorList>
    </citation>
    <scope>NUCLEOTIDE SEQUENCE [LARGE SCALE GENOMIC DNA]</scope>
    <source>
        <strain evidence="3">CBS 10888</strain>
    </source>
</reference>
<proteinExistence type="predicted"/>
<organism evidence="3 4">
    <name type="scientific">Lachancea dasiensis</name>
    <dbReference type="NCBI Taxonomy" id="1072105"/>
    <lineage>
        <taxon>Eukaryota</taxon>
        <taxon>Fungi</taxon>
        <taxon>Dikarya</taxon>
        <taxon>Ascomycota</taxon>
        <taxon>Saccharomycotina</taxon>
        <taxon>Saccharomycetes</taxon>
        <taxon>Saccharomycetales</taxon>
        <taxon>Saccharomycetaceae</taxon>
        <taxon>Lachancea</taxon>
    </lineage>
</organism>
<dbReference type="OrthoDB" id="3365224at2759"/>
<dbReference type="PROSITE" id="PS51840">
    <property type="entry name" value="C2_NT"/>
    <property type="match status" value="1"/>
</dbReference>
<dbReference type="AlphaFoldDB" id="A0A1G4K2U2"/>
<feature type="region of interest" description="Disordered" evidence="1">
    <location>
        <begin position="372"/>
        <end position="391"/>
    </location>
</feature>
<name>A0A1G4K2U2_9SACH</name>
<accession>A0A1G4K2U2</accession>
<feature type="region of interest" description="Disordered" evidence="1">
    <location>
        <begin position="239"/>
        <end position="259"/>
    </location>
</feature>
<dbReference type="Pfam" id="PF10358">
    <property type="entry name" value="NT-C2"/>
    <property type="match status" value="1"/>
</dbReference>
<dbReference type="PANTHER" id="PTHR21456">
    <property type="entry name" value="FAMILY WITH SEQUENCE SIMILARITY 102"/>
    <property type="match status" value="1"/>
</dbReference>
<sequence>MVAFANKGKSKRPKFLFQLKITELTNIPQSSGYCFVKWHLKDGTGTTSLSMIPDADQGSNSSGAKSSSQSRGTTPRVLVKHHRAHWNYTLPKPVQVKLVTDKYKRLTRKELVLEVYFEFLESSRPSTANEKSSDVDTASSLKNSAHSQKVSRKMLLGLVDVNIAEYVNPEQRQVASRFLLQKSKVNSILSLSIQMELTRGSFDDFQPPQYLSSNQLPHALRNGITDVFDGSSGASSPASSSFIANGSGQGSTSNAANSNSLTKKTTDIQGSFSIAVNNPFVEKLYQKTFQLPWDPRPGEFTPKECVEDILEGGDGWAKNEKGINLVDIDAFKLDEVERDFDGQLQGVPMKLDYGEIDRRAFLERRVGFDSHTNTEKRGVGGRKKLNNTSDRAIPEDETEYYETPNFKSWTISKILP</sequence>
<protein>
    <submittedName>
        <fullName evidence="3">LADA_0H09450g1_1</fullName>
    </submittedName>
</protein>
<dbReference type="EMBL" id="LT598461">
    <property type="protein sequence ID" value="SCU97941.1"/>
    <property type="molecule type" value="Genomic_DNA"/>
</dbReference>
<keyword evidence="4" id="KW-1185">Reference proteome</keyword>